<name>A0ABN9SEB2_9DINO</name>
<dbReference type="Pfam" id="PF01436">
    <property type="entry name" value="NHL"/>
    <property type="match status" value="1"/>
</dbReference>
<dbReference type="Proteomes" id="UP001189429">
    <property type="component" value="Unassembled WGS sequence"/>
</dbReference>
<evidence type="ECO:0000256" key="3">
    <source>
        <dbReference type="SAM" id="MobiDB-lite"/>
    </source>
</evidence>
<keyword evidence="5" id="KW-1185">Reference proteome</keyword>
<accession>A0ABN9SEB2</accession>
<dbReference type="InterPro" id="IPR011042">
    <property type="entry name" value="6-blade_b-propeller_TolB-like"/>
</dbReference>
<protein>
    <recommendedName>
        <fullName evidence="6">Peptidylamidoglycolate lyase</fullName>
    </recommendedName>
</protein>
<comment type="caution">
    <text evidence="4">The sequence shown here is derived from an EMBL/GenBank/DDBJ whole genome shotgun (WGS) entry which is preliminary data.</text>
</comment>
<evidence type="ECO:0000313" key="5">
    <source>
        <dbReference type="Proteomes" id="UP001189429"/>
    </source>
</evidence>
<evidence type="ECO:0000256" key="1">
    <source>
        <dbReference type="ARBA" id="ARBA00022737"/>
    </source>
</evidence>
<reference evidence="4" key="1">
    <citation type="submission" date="2023-10" db="EMBL/GenBank/DDBJ databases">
        <authorList>
            <person name="Chen Y."/>
            <person name="Shah S."/>
            <person name="Dougan E. K."/>
            <person name="Thang M."/>
            <person name="Chan C."/>
        </authorList>
    </citation>
    <scope>NUCLEOTIDE SEQUENCE [LARGE SCALE GENOMIC DNA]</scope>
</reference>
<evidence type="ECO:0000313" key="4">
    <source>
        <dbReference type="EMBL" id="CAK0830274.1"/>
    </source>
</evidence>
<feature type="region of interest" description="Disordered" evidence="3">
    <location>
        <begin position="120"/>
        <end position="194"/>
    </location>
</feature>
<dbReference type="SUPFAM" id="SSF101898">
    <property type="entry name" value="NHL repeat"/>
    <property type="match status" value="1"/>
</dbReference>
<evidence type="ECO:0000256" key="2">
    <source>
        <dbReference type="PROSITE-ProRule" id="PRU00504"/>
    </source>
</evidence>
<dbReference type="EMBL" id="CAUYUJ010010794">
    <property type="protein sequence ID" value="CAK0830274.1"/>
    <property type="molecule type" value="Genomic_DNA"/>
</dbReference>
<proteinExistence type="predicted"/>
<dbReference type="Gene3D" id="2.120.10.30">
    <property type="entry name" value="TolB, C-terminal domain"/>
    <property type="match status" value="1"/>
</dbReference>
<dbReference type="InterPro" id="IPR001258">
    <property type="entry name" value="NHL_repeat"/>
</dbReference>
<evidence type="ECO:0008006" key="6">
    <source>
        <dbReference type="Google" id="ProtNLM"/>
    </source>
</evidence>
<feature type="compositionally biased region" description="Basic and acidic residues" evidence="3">
    <location>
        <begin position="174"/>
        <end position="187"/>
    </location>
</feature>
<gene>
    <name evidence="4" type="ORF">PCOR1329_LOCUS28965</name>
</gene>
<keyword evidence="1" id="KW-0677">Repeat</keyword>
<dbReference type="PANTHER" id="PTHR13833:SF71">
    <property type="entry name" value="NHL DOMAIN-CONTAINING PROTEIN"/>
    <property type="match status" value="1"/>
</dbReference>
<feature type="repeat" description="NHL" evidence="2">
    <location>
        <begin position="85"/>
        <end position="115"/>
    </location>
</feature>
<organism evidence="4 5">
    <name type="scientific">Prorocentrum cordatum</name>
    <dbReference type="NCBI Taxonomy" id="2364126"/>
    <lineage>
        <taxon>Eukaryota</taxon>
        <taxon>Sar</taxon>
        <taxon>Alveolata</taxon>
        <taxon>Dinophyceae</taxon>
        <taxon>Prorocentrales</taxon>
        <taxon>Prorocentraceae</taxon>
        <taxon>Prorocentrum</taxon>
    </lineage>
</organism>
<dbReference type="PROSITE" id="PS51125">
    <property type="entry name" value="NHL"/>
    <property type="match status" value="1"/>
</dbReference>
<feature type="region of interest" description="Disordered" evidence="3">
    <location>
        <begin position="27"/>
        <end position="59"/>
    </location>
</feature>
<sequence>MRPPAGTQMYPTSYFGAAAPFWLKPPRRISGRGTGQLESTARHPNGGHGMGQSALSRTAEATTVSTLAGSDASGYADGQGAAASFYRPTGVAVDGAGNVFVADCYNHRIRKISAGGAVSTLAGSGASGREHAGGQRRFGARGRAGRGGQLLVSAGGGGGRRGQRVRGRLLQPPHPEDLGGRSREHAGRQRRFGP</sequence>
<dbReference type="PANTHER" id="PTHR13833">
    <property type="match status" value="1"/>
</dbReference>